<dbReference type="Proteomes" id="UP000299102">
    <property type="component" value="Unassembled WGS sequence"/>
</dbReference>
<dbReference type="EMBL" id="BGZK01000302">
    <property type="protein sequence ID" value="GBP35391.1"/>
    <property type="molecule type" value="Genomic_DNA"/>
</dbReference>
<reference evidence="1 2" key="1">
    <citation type="journal article" date="2019" name="Commun. Biol.">
        <title>The bagworm genome reveals a unique fibroin gene that provides high tensile strength.</title>
        <authorList>
            <person name="Kono N."/>
            <person name="Nakamura H."/>
            <person name="Ohtoshi R."/>
            <person name="Tomita M."/>
            <person name="Numata K."/>
            <person name="Arakawa K."/>
        </authorList>
    </citation>
    <scope>NUCLEOTIDE SEQUENCE [LARGE SCALE GENOMIC DNA]</scope>
</reference>
<organism evidence="1 2">
    <name type="scientific">Eumeta variegata</name>
    <name type="common">Bagworm moth</name>
    <name type="synonym">Eumeta japonica</name>
    <dbReference type="NCBI Taxonomy" id="151549"/>
    <lineage>
        <taxon>Eukaryota</taxon>
        <taxon>Metazoa</taxon>
        <taxon>Ecdysozoa</taxon>
        <taxon>Arthropoda</taxon>
        <taxon>Hexapoda</taxon>
        <taxon>Insecta</taxon>
        <taxon>Pterygota</taxon>
        <taxon>Neoptera</taxon>
        <taxon>Endopterygota</taxon>
        <taxon>Lepidoptera</taxon>
        <taxon>Glossata</taxon>
        <taxon>Ditrysia</taxon>
        <taxon>Tineoidea</taxon>
        <taxon>Psychidae</taxon>
        <taxon>Oiketicinae</taxon>
        <taxon>Eumeta</taxon>
    </lineage>
</organism>
<evidence type="ECO:0000313" key="2">
    <source>
        <dbReference type="Proteomes" id="UP000299102"/>
    </source>
</evidence>
<keyword evidence="2" id="KW-1185">Reference proteome</keyword>
<evidence type="ECO:0000313" key="1">
    <source>
        <dbReference type="EMBL" id="GBP35391.1"/>
    </source>
</evidence>
<comment type="caution">
    <text evidence="1">The sequence shown here is derived from an EMBL/GenBank/DDBJ whole genome shotgun (WGS) entry which is preliminary data.</text>
</comment>
<accession>A0A4C1V985</accession>
<gene>
    <name evidence="1" type="ORF">EVAR_20764_1</name>
</gene>
<protein>
    <submittedName>
        <fullName evidence="1">Uncharacterized protein</fullName>
    </submittedName>
</protein>
<name>A0A4C1V985_EUMVA</name>
<dbReference type="AlphaFoldDB" id="A0A4C1V985"/>
<sequence length="90" mass="9897">MFVPRATSAGSRTGPDAQLQAMPWAAPRLGPPIPVWRTGAKRRSVCTHRVTAHPGSLNSFTNKPADATSLRKRRGTEKMTFLRSRVAKSR</sequence>
<proteinExistence type="predicted"/>